<organism evidence="3 4">
    <name type="scientific">Cryoendolithus antarcticus</name>
    <dbReference type="NCBI Taxonomy" id="1507870"/>
    <lineage>
        <taxon>Eukaryota</taxon>
        <taxon>Fungi</taxon>
        <taxon>Dikarya</taxon>
        <taxon>Ascomycota</taxon>
        <taxon>Pezizomycotina</taxon>
        <taxon>Dothideomycetes</taxon>
        <taxon>Dothideomycetidae</taxon>
        <taxon>Cladosporiales</taxon>
        <taxon>Cladosporiaceae</taxon>
        <taxon>Cryoendolithus</taxon>
    </lineage>
</organism>
<dbReference type="InParanoid" id="A0A1V8TJX9"/>
<name>A0A1V8TJX9_9PEZI</name>
<dbReference type="Proteomes" id="UP000192596">
    <property type="component" value="Unassembled WGS sequence"/>
</dbReference>
<evidence type="ECO:0000256" key="2">
    <source>
        <dbReference type="SAM" id="MobiDB-lite"/>
    </source>
</evidence>
<proteinExistence type="predicted"/>
<protein>
    <submittedName>
        <fullName evidence="3">Uncharacterized protein</fullName>
    </submittedName>
</protein>
<keyword evidence="1" id="KW-0175">Coiled coil</keyword>
<feature type="compositionally biased region" description="Polar residues" evidence="2">
    <location>
        <begin position="31"/>
        <end position="61"/>
    </location>
</feature>
<evidence type="ECO:0000256" key="1">
    <source>
        <dbReference type="SAM" id="Coils"/>
    </source>
</evidence>
<evidence type="ECO:0000313" key="3">
    <source>
        <dbReference type="EMBL" id="OQO11685.1"/>
    </source>
</evidence>
<evidence type="ECO:0000313" key="4">
    <source>
        <dbReference type="Proteomes" id="UP000192596"/>
    </source>
</evidence>
<accession>A0A1V8TJX9</accession>
<reference evidence="4" key="1">
    <citation type="submission" date="2017-03" db="EMBL/GenBank/DDBJ databases">
        <title>Genomes of endolithic fungi from Antarctica.</title>
        <authorList>
            <person name="Coleine C."/>
            <person name="Masonjones S."/>
            <person name="Stajich J.E."/>
        </authorList>
    </citation>
    <scope>NUCLEOTIDE SEQUENCE [LARGE SCALE GENOMIC DNA]</scope>
    <source>
        <strain evidence="4">CCFEE 5527</strain>
    </source>
</reference>
<comment type="caution">
    <text evidence="3">The sequence shown here is derived from an EMBL/GenBank/DDBJ whole genome shotgun (WGS) entry which is preliminary data.</text>
</comment>
<keyword evidence="4" id="KW-1185">Reference proteome</keyword>
<gene>
    <name evidence="3" type="ORF">B0A48_03412</name>
</gene>
<dbReference type="EMBL" id="NAJO01000006">
    <property type="protein sequence ID" value="OQO11685.1"/>
    <property type="molecule type" value="Genomic_DNA"/>
</dbReference>
<feature type="compositionally biased region" description="Basic and acidic residues" evidence="2">
    <location>
        <begin position="11"/>
        <end position="25"/>
    </location>
</feature>
<feature type="coiled-coil region" evidence="1">
    <location>
        <begin position="176"/>
        <end position="207"/>
    </location>
</feature>
<dbReference type="AlphaFoldDB" id="A0A1V8TJX9"/>
<feature type="region of interest" description="Disordered" evidence="2">
    <location>
        <begin position="1"/>
        <end position="61"/>
    </location>
</feature>
<feature type="coiled-coil region" evidence="1">
    <location>
        <begin position="93"/>
        <end position="120"/>
    </location>
</feature>
<sequence>MARFEPTSKPPSEDDKTGMNLELDRIGGTPSGSVVWSSGSDTPESGASIMTPSTSSTLSAMQSLSISPLDQLEPVQTRSPSSGDVAAIQYLSMDSREAELDRMERDLDERRAEMTRRKIEVEHHLAIVPDAAGVRIPGELVQAFQDLERRMADLDAAHEATHARHDICTGHLEGGIEALRRQLAGAQQRLSSERADREAEIMRYEEARGAIMLELTTLRAEVAKLLRRA</sequence>